<dbReference type="PANTHER" id="PTHR10192:SF5">
    <property type="entry name" value="GEPHYRIN"/>
    <property type="match status" value="1"/>
</dbReference>
<evidence type="ECO:0000256" key="5">
    <source>
        <dbReference type="ARBA" id="ARBA00047317"/>
    </source>
</evidence>
<dbReference type="Pfam" id="PF03454">
    <property type="entry name" value="MoeA_C"/>
    <property type="match status" value="1"/>
</dbReference>
<reference evidence="8" key="1">
    <citation type="submission" date="2022-10" db="EMBL/GenBank/DDBJ databases">
        <title>Chitinophaga sp. nov., isolated from soil.</title>
        <authorList>
            <person name="Jeon C.O."/>
        </authorList>
    </citation>
    <scope>NUCLEOTIDE SEQUENCE</scope>
    <source>
        <strain evidence="8">R8</strain>
    </source>
</reference>
<dbReference type="InterPro" id="IPR005110">
    <property type="entry name" value="MoeA_linker/N"/>
</dbReference>
<dbReference type="InterPro" id="IPR001453">
    <property type="entry name" value="MoaB/Mog_dom"/>
</dbReference>
<dbReference type="SUPFAM" id="SSF53218">
    <property type="entry name" value="Molybdenum cofactor biosynthesis proteins"/>
    <property type="match status" value="1"/>
</dbReference>
<dbReference type="Pfam" id="PF03453">
    <property type="entry name" value="MoeA_N"/>
    <property type="match status" value="1"/>
</dbReference>
<comment type="pathway">
    <text evidence="2 6">Cofactor biosynthesis; molybdopterin biosynthesis.</text>
</comment>
<evidence type="ECO:0000256" key="2">
    <source>
        <dbReference type="ARBA" id="ARBA00005046"/>
    </source>
</evidence>
<dbReference type="Gene3D" id="2.170.190.11">
    <property type="entry name" value="Molybdopterin biosynthesis moea protein, domain 3"/>
    <property type="match status" value="1"/>
</dbReference>
<keyword evidence="6" id="KW-0460">Magnesium</keyword>
<proteinExistence type="inferred from homology"/>
<sequence length="394" mass="42087">MIDVSTALHILQSNTSVPAPAMLPLQEATGFTLAADVKAPRNMPAFRQSAMDGYAFDYAAWDKISPLQIASEVAAGATKVMSLLAGQAARIFTGAPMPEGADTVVMQEKTSVTDKQLHVLDTALQAGSNVRPIGSEIGADELALPAGTLLTPAATGLLAALGFTNVAVYPPPRVSIVVTGNELQTPGLPLAPGQVYESNSWSLRAALEPWRIKEVTVRHAPDDPQQIVAALAAALEEADILLVTGGVSVGDYDYVAQSLTACGVETLFHRIRQKPGKPLFAGRKEDKIVFGLPGNPSSVLTCFYEYVRPVIAWRMQHPGHDSSIRKLPLTHDHEKPPGLTHFLKARSDGQEVTLLTGQESYKLNTFALANCLVALDADRGQWKAGEEVAVHFIS</sequence>
<comment type="catalytic activity">
    <reaction evidence="5">
        <text>adenylyl-molybdopterin + molybdate = Mo-molybdopterin + AMP + H(+)</text>
        <dbReference type="Rhea" id="RHEA:35047"/>
        <dbReference type="ChEBI" id="CHEBI:15378"/>
        <dbReference type="ChEBI" id="CHEBI:36264"/>
        <dbReference type="ChEBI" id="CHEBI:62727"/>
        <dbReference type="ChEBI" id="CHEBI:71302"/>
        <dbReference type="ChEBI" id="CHEBI:456215"/>
        <dbReference type="EC" id="2.10.1.1"/>
    </reaction>
</comment>
<dbReference type="Gene3D" id="2.40.340.10">
    <property type="entry name" value="MoeA, C-terminal, domain IV"/>
    <property type="match status" value="1"/>
</dbReference>
<dbReference type="SMART" id="SM00852">
    <property type="entry name" value="MoCF_biosynth"/>
    <property type="match status" value="1"/>
</dbReference>
<comment type="cofactor">
    <cofactor evidence="6">
        <name>Mg(2+)</name>
        <dbReference type="ChEBI" id="CHEBI:18420"/>
    </cofactor>
</comment>
<dbReference type="SUPFAM" id="SSF63867">
    <property type="entry name" value="MoeA C-terminal domain-like"/>
    <property type="match status" value="1"/>
</dbReference>
<dbReference type="RefSeq" id="WP_264279838.1">
    <property type="nucleotide sequence ID" value="NZ_CP107006.1"/>
</dbReference>
<name>A0ABY6IVZ7_9BACT</name>
<dbReference type="Gene3D" id="3.90.105.10">
    <property type="entry name" value="Molybdopterin biosynthesis moea protein, domain 2"/>
    <property type="match status" value="1"/>
</dbReference>
<evidence type="ECO:0000256" key="6">
    <source>
        <dbReference type="RuleBase" id="RU365090"/>
    </source>
</evidence>
<dbReference type="NCBIfam" id="NF045515">
    <property type="entry name" value="Glp_gephyrin"/>
    <property type="match status" value="1"/>
</dbReference>
<keyword evidence="6" id="KW-0479">Metal-binding</keyword>
<dbReference type="InterPro" id="IPR036688">
    <property type="entry name" value="MoeA_C_domain_IV_sf"/>
</dbReference>
<dbReference type="InterPro" id="IPR005111">
    <property type="entry name" value="MoeA_C_domain_IV"/>
</dbReference>
<dbReference type="CDD" id="cd00887">
    <property type="entry name" value="MoeA"/>
    <property type="match status" value="1"/>
</dbReference>
<feature type="domain" description="MoaB/Mog" evidence="7">
    <location>
        <begin position="175"/>
        <end position="313"/>
    </location>
</feature>
<comment type="similarity">
    <text evidence="3 6">Belongs to the MoeA family.</text>
</comment>
<dbReference type="Proteomes" id="UP001162741">
    <property type="component" value="Chromosome"/>
</dbReference>
<evidence type="ECO:0000259" key="7">
    <source>
        <dbReference type="SMART" id="SM00852"/>
    </source>
</evidence>
<evidence type="ECO:0000256" key="3">
    <source>
        <dbReference type="ARBA" id="ARBA00010763"/>
    </source>
</evidence>
<keyword evidence="9" id="KW-1185">Reference proteome</keyword>
<dbReference type="InterPro" id="IPR036135">
    <property type="entry name" value="MoeA_linker/N_sf"/>
</dbReference>
<keyword evidence="6" id="KW-0500">Molybdenum</keyword>
<dbReference type="EC" id="2.10.1.1" evidence="6"/>
<gene>
    <name evidence="8" type="ORF">MKQ68_15040</name>
</gene>
<dbReference type="SUPFAM" id="SSF63882">
    <property type="entry name" value="MoeA N-terminal region -like"/>
    <property type="match status" value="1"/>
</dbReference>
<dbReference type="EMBL" id="CP107006">
    <property type="protein sequence ID" value="UYQ91408.1"/>
    <property type="molecule type" value="Genomic_DNA"/>
</dbReference>
<comment type="function">
    <text evidence="1 6">Catalyzes the insertion of molybdate into adenylated molybdopterin with the concomitant release of AMP.</text>
</comment>
<dbReference type="Pfam" id="PF00994">
    <property type="entry name" value="MoCF_biosynth"/>
    <property type="match status" value="1"/>
</dbReference>
<evidence type="ECO:0000313" key="8">
    <source>
        <dbReference type="EMBL" id="UYQ91408.1"/>
    </source>
</evidence>
<accession>A0ABY6IVZ7</accession>
<dbReference type="PANTHER" id="PTHR10192">
    <property type="entry name" value="MOLYBDOPTERIN BIOSYNTHESIS PROTEIN"/>
    <property type="match status" value="1"/>
</dbReference>
<evidence type="ECO:0000313" key="9">
    <source>
        <dbReference type="Proteomes" id="UP001162741"/>
    </source>
</evidence>
<dbReference type="InterPro" id="IPR036425">
    <property type="entry name" value="MoaB/Mog-like_dom_sf"/>
</dbReference>
<dbReference type="NCBIfam" id="TIGR00177">
    <property type="entry name" value="molyb_syn"/>
    <property type="match status" value="1"/>
</dbReference>
<dbReference type="Gene3D" id="3.40.980.10">
    <property type="entry name" value="MoaB/Mog-like domain"/>
    <property type="match status" value="1"/>
</dbReference>
<evidence type="ECO:0000256" key="4">
    <source>
        <dbReference type="ARBA" id="ARBA00023150"/>
    </source>
</evidence>
<keyword evidence="4 6" id="KW-0501">Molybdenum cofactor biosynthesis</keyword>
<dbReference type="InterPro" id="IPR038987">
    <property type="entry name" value="MoeA-like"/>
</dbReference>
<evidence type="ECO:0000256" key="1">
    <source>
        <dbReference type="ARBA" id="ARBA00002901"/>
    </source>
</evidence>
<organism evidence="8 9">
    <name type="scientific">Chitinophaga horti</name>
    <dbReference type="NCBI Taxonomy" id="2920382"/>
    <lineage>
        <taxon>Bacteria</taxon>
        <taxon>Pseudomonadati</taxon>
        <taxon>Bacteroidota</taxon>
        <taxon>Chitinophagia</taxon>
        <taxon>Chitinophagales</taxon>
        <taxon>Chitinophagaceae</taxon>
        <taxon>Chitinophaga</taxon>
    </lineage>
</organism>
<keyword evidence="6" id="KW-0808">Transferase</keyword>
<protein>
    <recommendedName>
        <fullName evidence="6">Molybdopterin molybdenumtransferase</fullName>
        <ecNumber evidence="6">2.10.1.1</ecNumber>
    </recommendedName>
</protein>